<name>A0A1B8AYY7_FUSPO</name>
<dbReference type="EMBL" id="LYXU01000002">
    <property type="protein sequence ID" value="OBS25718.1"/>
    <property type="molecule type" value="Genomic_DNA"/>
</dbReference>
<gene>
    <name evidence="1" type="ORF">FPOA_06253</name>
</gene>
<organism evidence="1 2">
    <name type="scientific">Fusarium poae</name>
    <dbReference type="NCBI Taxonomy" id="36050"/>
    <lineage>
        <taxon>Eukaryota</taxon>
        <taxon>Fungi</taxon>
        <taxon>Dikarya</taxon>
        <taxon>Ascomycota</taxon>
        <taxon>Pezizomycotina</taxon>
        <taxon>Sordariomycetes</taxon>
        <taxon>Hypocreomycetidae</taxon>
        <taxon>Hypocreales</taxon>
        <taxon>Nectriaceae</taxon>
        <taxon>Fusarium</taxon>
    </lineage>
</organism>
<proteinExistence type="predicted"/>
<evidence type="ECO:0000313" key="2">
    <source>
        <dbReference type="Proteomes" id="UP000091967"/>
    </source>
</evidence>
<accession>A0A1B8AYY7</accession>
<protein>
    <submittedName>
        <fullName evidence="1">Uncharacterized protein</fullName>
    </submittedName>
</protein>
<dbReference type="AlphaFoldDB" id="A0A1B8AYY7"/>
<comment type="caution">
    <text evidence="1">The sequence shown here is derived from an EMBL/GenBank/DDBJ whole genome shotgun (WGS) entry which is preliminary data.</text>
</comment>
<evidence type="ECO:0000313" key="1">
    <source>
        <dbReference type="EMBL" id="OBS25718.1"/>
    </source>
</evidence>
<dbReference type="Proteomes" id="UP000091967">
    <property type="component" value="Unassembled WGS sequence"/>
</dbReference>
<keyword evidence="2" id="KW-1185">Reference proteome</keyword>
<reference evidence="1 2" key="1">
    <citation type="submission" date="2016-06" db="EMBL/GenBank/DDBJ databases">
        <title>Living apart together: crosstalk between the core and supernumerary genomes in a fungal plant pathogen.</title>
        <authorList>
            <person name="Vanheule A."/>
            <person name="Audenaert K."/>
            <person name="Warris S."/>
            <person name="Van De Geest H."/>
            <person name="Schijlen E."/>
            <person name="Hofte M."/>
            <person name="De Saeger S."/>
            <person name="Haesaert G."/>
            <person name="Waalwijk C."/>
            <person name="Van Der Lee T."/>
        </authorList>
    </citation>
    <scope>NUCLEOTIDE SEQUENCE [LARGE SCALE GENOMIC DNA]</scope>
    <source>
        <strain evidence="1 2">2516</strain>
    </source>
</reference>
<dbReference type="OMA" id="RISEYWA"/>
<sequence length="422" mass="47989">MEPFPGFSYSSNCENSMVPPLISLSSNSLMGPREGNLYTLDGNVFKLLKTVVALPFIRVCEGHSVLTLGPDGSIIARKLKDWSLIARFERYIHLNGIMVERIWLVLEKYLVGVYNLPMEEQEDEGAEGDGQFKVEIWSYQQGLKCGQSILSGQFSGFHHLSRFYSNGECEYITMMPHYSPERVISWRLDTTSVTMFDHSLSPDQLWEGLHFQIGYGVVNVLDKDGKVSHYWAVDGRDVSKPVASMLAECASYQTLTFSDGCRVKLAKDSCVYDKTGRRIRGLLAQDSDRRRRRLNAVHLAGRPLPTKHDLLNSMYQCGGIIFDRFILTISFLPSSSFVEFSETLLILYSKEGDMLGEWMLEREEREITWFVDILGRLVVMYSKAGRLEEIEVLDFRGDLSESAKEAADFQELVTFSFSDETV</sequence>